<dbReference type="GO" id="GO:0006508">
    <property type="term" value="P:proteolysis"/>
    <property type="evidence" value="ECO:0007669"/>
    <property type="project" value="InterPro"/>
</dbReference>
<feature type="domain" description="Peptidase C14 caspase" evidence="2">
    <location>
        <begin position="104"/>
        <end position="294"/>
    </location>
</feature>
<proteinExistence type="predicted"/>
<sequence>MAPMIKATDLKVSSKQGQDGKIDFEASGSATIEPTSPRRRQPSLTNGNHERPDVVLPDLVTEEENSKMQISWNTAMCAEMKIPLGYQEVAVLIIKWADAIDELECSKEVKELKELFEAKFHYSIEVIELNTDTPRARPQLQLEKGLINFVDAHNGPHNLLIVYYTGHGSFTYKTEELKLHASSDIDEIPVDAHPAFAVWNRAENSLIEHSDCDMLSIFDCCYASNIFKNVQRQDPRTYEMLTASGHDKPTQAPGPKSFTRALITSLSKLLEESEGGQFTTRQLCESINVQEARKKFQSQIWSRFKRYDRHIQLGPLKNSPEDRRREFIQDQTRSLLTLSLPLTVSRLSDEEIKTLSRALAKAAKDSKLPVKRVDWRKLRSSGRTSFSGITSAHGVARKWKNQHDARKRARTIDSPTRAIREEMADNETQTVDLEDKRTDGGREQDALSPIKRQQTAIWTGGKGLGFSQKRSTNGQG</sequence>
<feature type="region of interest" description="Disordered" evidence="1">
    <location>
        <begin position="1"/>
        <end position="53"/>
    </location>
</feature>
<evidence type="ECO:0000313" key="4">
    <source>
        <dbReference type="Proteomes" id="UP000799429"/>
    </source>
</evidence>
<dbReference type="Proteomes" id="UP000799429">
    <property type="component" value="Unassembled WGS sequence"/>
</dbReference>
<protein>
    <recommendedName>
        <fullName evidence="2">Peptidase C14 caspase domain-containing protein</fullName>
    </recommendedName>
</protein>
<dbReference type="OrthoDB" id="4760831at2759"/>
<evidence type="ECO:0000256" key="1">
    <source>
        <dbReference type="SAM" id="MobiDB-lite"/>
    </source>
</evidence>
<evidence type="ECO:0000313" key="3">
    <source>
        <dbReference type="EMBL" id="KAF2839379.1"/>
    </source>
</evidence>
<evidence type="ECO:0000259" key="2">
    <source>
        <dbReference type="Pfam" id="PF00656"/>
    </source>
</evidence>
<feature type="compositionally biased region" description="Basic and acidic residues" evidence="1">
    <location>
        <begin position="433"/>
        <end position="445"/>
    </location>
</feature>
<dbReference type="AlphaFoldDB" id="A0A9P4SBD3"/>
<keyword evidence="4" id="KW-1185">Reference proteome</keyword>
<organism evidence="3 4">
    <name type="scientific">Patellaria atrata CBS 101060</name>
    <dbReference type="NCBI Taxonomy" id="1346257"/>
    <lineage>
        <taxon>Eukaryota</taxon>
        <taxon>Fungi</taxon>
        <taxon>Dikarya</taxon>
        <taxon>Ascomycota</taxon>
        <taxon>Pezizomycotina</taxon>
        <taxon>Dothideomycetes</taxon>
        <taxon>Dothideomycetes incertae sedis</taxon>
        <taxon>Patellariales</taxon>
        <taxon>Patellariaceae</taxon>
        <taxon>Patellaria</taxon>
    </lineage>
</organism>
<dbReference type="Gene3D" id="3.40.50.1460">
    <property type="match status" value="1"/>
</dbReference>
<feature type="region of interest" description="Disordered" evidence="1">
    <location>
        <begin position="421"/>
        <end position="476"/>
    </location>
</feature>
<dbReference type="Pfam" id="PF00656">
    <property type="entry name" value="Peptidase_C14"/>
    <property type="match status" value="1"/>
</dbReference>
<dbReference type="GO" id="GO:0004197">
    <property type="term" value="F:cysteine-type endopeptidase activity"/>
    <property type="evidence" value="ECO:0007669"/>
    <property type="project" value="InterPro"/>
</dbReference>
<reference evidence="3" key="1">
    <citation type="journal article" date="2020" name="Stud. Mycol.">
        <title>101 Dothideomycetes genomes: a test case for predicting lifestyles and emergence of pathogens.</title>
        <authorList>
            <person name="Haridas S."/>
            <person name="Albert R."/>
            <person name="Binder M."/>
            <person name="Bloem J."/>
            <person name="Labutti K."/>
            <person name="Salamov A."/>
            <person name="Andreopoulos B."/>
            <person name="Baker S."/>
            <person name="Barry K."/>
            <person name="Bills G."/>
            <person name="Bluhm B."/>
            <person name="Cannon C."/>
            <person name="Castanera R."/>
            <person name="Culley D."/>
            <person name="Daum C."/>
            <person name="Ezra D."/>
            <person name="Gonzalez J."/>
            <person name="Henrissat B."/>
            <person name="Kuo A."/>
            <person name="Liang C."/>
            <person name="Lipzen A."/>
            <person name="Lutzoni F."/>
            <person name="Magnuson J."/>
            <person name="Mondo S."/>
            <person name="Nolan M."/>
            <person name="Ohm R."/>
            <person name="Pangilinan J."/>
            <person name="Park H.-J."/>
            <person name="Ramirez L."/>
            <person name="Alfaro M."/>
            <person name="Sun H."/>
            <person name="Tritt A."/>
            <person name="Yoshinaga Y."/>
            <person name="Zwiers L.-H."/>
            <person name="Turgeon B."/>
            <person name="Goodwin S."/>
            <person name="Spatafora J."/>
            <person name="Crous P."/>
            <person name="Grigoriev I."/>
        </authorList>
    </citation>
    <scope>NUCLEOTIDE SEQUENCE</scope>
    <source>
        <strain evidence="3">CBS 101060</strain>
    </source>
</reference>
<dbReference type="InterPro" id="IPR011600">
    <property type="entry name" value="Pept_C14_caspase"/>
</dbReference>
<name>A0A9P4SBD3_9PEZI</name>
<gene>
    <name evidence="3" type="ORF">M501DRAFT_1016460</name>
</gene>
<dbReference type="EMBL" id="MU006095">
    <property type="protein sequence ID" value="KAF2839379.1"/>
    <property type="molecule type" value="Genomic_DNA"/>
</dbReference>
<accession>A0A9P4SBD3</accession>
<comment type="caution">
    <text evidence="3">The sequence shown here is derived from an EMBL/GenBank/DDBJ whole genome shotgun (WGS) entry which is preliminary data.</text>
</comment>